<dbReference type="eggNOG" id="ENOG5033B4F">
    <property type="taxonomic scope" value="Bacteria"/>
</dbReference>
<proteinExistence type="predicted"/>
<gene>
    <name evidence="3" type="ORF">SAMN04489713_12122</name>
</gene>
<dbReference type="InterPro" id="IPR028087">
    <property type="entry name" value="Tad_N"/>
</dbReference>
<dbReference type="GO" id="GO:0004386">
    <property type="term" value="F:helicase activity"/>
    <property type="evidence" value="ECO:0007669"/>
    <property type="project" value="UniProtKB-KW"/>
</dbReference>
<reference evidence="3 4" key="1">
    <citation type="submission" date="2016-10" db="EMBL/GenBank/DDBJ databases">
        <authorList>
            <person name="de Groot N.N."/>
        </authorList>
    </citation>
    <scope>NUCLEOTIDE SEQUENCE [LARGE SCALE GENOMIC DNA]</scope>
    <source>
        <strain evidence="3 4">DSM 43067</strain>
    </source>
</reference>
<keyword evidence="3" id="KW-0067">ATP-binding</keyword>
<feature type="transmembrane region" description="Helical" evidence="1">
    <location>
        <begin position="28"/>
        <end position="47"/>
    </location>
</feature>
<dbReference type="STRING" id="1993.SAMN04489713_12122"/>
<organism evidence="3 4">
    <name type="scientific">Actinomadura madurae</name>
    <dbReference type="NCBI Taxonomy" id="1993"/>
    <lineage>
        <taxon>Bacteria</taxon>
        <taxon>Bacillati</taxon>
        <taxon>Actinomycetota</taxon>
        <taxon>Actinomycetes</taxon>
        <taxon>Streptosporangiales</taxon>
        <taxon>Thermomonosporaceae</taxon>
        <taxon>Actinomadura</taxon>
    </lineage>
</organism>
<dbReference type="NCBIfam" id="TIGR03816">
    <property type="entry name" value="tadE_like_DECH"/>
    <property type="match status" value="1"/>
</dbReference>
<keyword evidence="3" id="KW-0378">Hydrolase</keyword>
<sequence length="136" mass="14105">MPPDPAHTANQPRWGSSLLRGDRGSGTVWVLAFSVLVWVVGVTAIMVGGVRVARHRGDAAADMAALAGAARVAYGDACARAKEIAVESGARVARCRVRGDVVEVSVTVELHVPMGIGGLRVASRARAGPVGRDDVR</sequence>
<accession>A0A1I5V7D7</accession>
<keyword evidence="3" id="KW-0347">Helicase</keyword>
<keyword evidence="1" id="KW-0812">Transmembrane</keyword>
<evidence type="ECO:0000313" key="3">
    <source>
        <dbReference type="EMBL" id="SFQ03398.1"/>
    </source>
</evidence>
<keyword evidence="3" id="KW-0547">Nucleotide-binding</keyword>
<dbReference type="InParanoid" id="A0A1I5V7D7"/>
<evidence type="ECO:0000259" key="2">
    <source>
        <dbReference type="Pfam" id="PF13400"/>
    </source>
</evidence>
<protein>
    <submittedName>
        <fullName evidence="3">Helicase/secretion neighborhood TadE-like protein</fullName>
    </submittedName>
</protein>
<keyword evidence="4" id="KW-1185">Reference proteome</keyword>
<feature type="domain" description="Putative Flp pilus-assembly TadG-like N-terminal" evidence="2">
    <location>
        <begin position="24"/>
        <end position="71"/>
    </location>
</feature>
<evidence type="ECO:0000313" key="4">
    <source>
        <dbReference type="Proteomes" id="UP000183413"/>
    </source>
</evidence>
<dbReference type="Pfam" id="PF13400">
    <property type="entry name" value="Tad"/>
    <property type="match status" value="1"/>
</dbReference>
<dbReference type="EMBL" id="FOVH01000021">
    <property type="protein sequence ID" value="SFQ03398.1"/>
    <property type="molecule type" value="Genomic_DNA"/>
</dbReference>
<keyword evidence="1" id="KW-1133">Transmembrane helix</keyword>
<dbReference type="InterPro" id="IPR021202">
    <property type="entry name" value="Rv3654c-like"/>
</dbReference>
<evidence type="ECO:0000256" key="1">
    <source>
        <dbReference type="SAM" id="Phobius"/>
    </source>
</evidence>
<keyword evidence="1" id="KW-0472">Membrane</keyword>
<dbReference type="AlphaFoldDB" id="A0A1I5V7D7"/>
<name>A0A1I5V7D7_9ACTN</name>
<dbReference type="Proteomes" id="UP000183413">
    <property type="component" value="Unassembled WGS sequence"/>
</dbReference>